<reference evidence="3 4" key="1">
    <citation type="submission" date="2019-01" db="EMBL/GenBank/DDBJ databases">
        <authorList>
            <person name="Ferrante I. M."/>
        </authorList>
    </citation>
    <scope>NUCLEOTIDE SEQUENCE [LARGE SCALE GENOMIC DNA]</scope>
    <source>
        <strain evidence="3 4">B856</strain>
    </source>
</reference>
<protein>
    <recommendedName>
        <fullName evidence="5">DUF5602 domain-containing protein</fullName>
    </recommendedName>
</protein>
<feature type="compositionally biased region" description="Basic residues" evidence="1">
    <location>
        <begin position="311"/>
        <end position="325"/>
    </location>
</feature>
<accession>A0A448ZBJ0</accession>
<dbReference type="Proteomes" id="UP000291116">
    <property type="component" value="Unassembled WGS sequence"/>
</dbReference>
<organism evidence="3 4">
    <name type="scientific">Pseudo-nitzschia multistriata</name>
    <dbReference type="NCBI Taxonomy" id="183589"/>
    <lineage>
        <taxon>Eukaryota</taxon>
        <taxon>Sar</taxon>
        <taxon>Stramenopiles</taxon>
        <taxon>Ochrophyta</taxon>
        <taxon>Bacillariophyta</taxon>
        <taxon>Bacillariophyceae</taxon>
        <taxon>Bacillariophycidae</taxon>
        <taxon>Bacillariales</taxon>
        <taxon>Bacillariaceae</taxon>
        <taxon>Pseudo-nitzschia</taxon>
    </lineage>
</organism>
<evidence type="ECO:0000313" key="3">
    <source>
        <dbReference type="EMBL" id="VEU39423.1"/>
    </source>
</evidence>
<dbReference type="OrthoDB" id="44216at2759"/>
<evidence type="ECO:0008006" key="5">
    <source>
        <dbReference type="Google" id="ProtNLM"/>
    </source>
</evidence>
<evidence type="ECO:0000313" key="4">
    <source>
        <dbReference type="Proteomes" id="UP000291116"/>
    </source>
</evidence>
<sequence length="336" mass="36735">MLHFGTTTAAAALLFSLPSCWAAPDVDGVVPNDVVDIDCATIQELGTPSLERFDFSLMMKTEGDKYNLSFVLKHDPSLPLPTDPVNQCNPAIVPPEIASDGLPYFVFRWFYQKVPEEVKAVTGIDHVSLDFNPCGHPPIEIFGTPHYDFHIYLITPEERTCMTCAKLPGTPACDFNPGMQTTASGKATVRSNDPVYEGDPFGQPRNMPPGFQTTMTSMIPLMGGHAWNVAKQPESAMNWVEPTWLMGPYAGGIVHFEPMIPLAFMTGDADKEFTETLTYMGQTISTLPQSFTAKFDAATTLTTIHLTGSAKGKKGKKSKMKKGKNTKSITAKSSKR</sequence>
<name>A0A448ZBJ0_9STRA</name>
<evidence type="ECO:0000256" key="1">
    <source>
        <dbReference type="SAM" id="MobiDB-lite"/>
    </source>
</evidence>
<feature type="region of interest" description="Disordered" evidence="1">
    <location>
        <begin position="307"/>
        <end position="336"/>
    </location>
</feature>
<keyword evidence="2" id="KW-0732">Signal</keyword>
<keyword evidence="4" id="KW-1185">Reference proteome</keyword>
<dbReference type="AlphaFoldDB" id="A0A448ZBJ0"/>
<proteinExistence type="predicted"/>
<dbReference type="EMBL" id="CAACVS010000223">
    <property type="protein sequence ID" value="VEU39423.1"/>
    <property type="molecule type" value="Genomic_DNA"/>
</dbReference>
<gene>
    <name evidence="3" type="ORF">PSNMU_V1.4_AUG-EV-PASAV3_0062720</name>
</gene>
<feature type="chain" id="PRO_5019182397" description="DUF5602 domain-containing protein" evidence="2">
    <location>
        <begin position="23"/>
        <end position="336"/>
    </location>
</feature>
<feature type="signal peptide" evidence="2">
    <location>
        <begin position="1"/>
        <end position="22"/>
    </location>
</feature>
<evidence type="ECO:0000256" key="2">
    <source>
        <dbReference type="SAM" id="SignalP"/>
    </source>
</evidence>